<gene>
    <name evidence="4" type="ORF">BCR43DRAFT_503463</name>
</gene>
<feature type="compositionally biased region" description="Polar residues" evidence="1">
    <location>
        <begin position="57"/>
        <end position="67"/>
    </location>
</feature>
<evidence type="ECO:0000313" key="4">
    <source>
        <dbReference type="EMBL" id="ORY98656.1"/>
    </source>
</evidence>
<feature type="transmembrane region" description="Helical" evidence="2">
    <location>
        <begin position="179"/>
        <end position="197"/>
    </location>
</feature>
<dbReference type="InterPro" id="IPR001202">
    <property type="entry name" value="WW_dom"/>
</dbReference>
<keyword evidence="5" id="KW-1185">Reference proteome</keyword>
<dbReference type="PROSITE" id="PS01159">
    <property type="entry name" value="WW_DOMAIN_1"/>
    <property type="match status" value="1"/>
</dbReference>
<dbReference type="PROSITE" id="PS50020">
    <property type="entry name" value="WW_DOMAIN_2"/>
    <property type="match status" value="1"/>
</dbReference>
<dbReference type="STRING" id="13706.A0A1X2HJ76"/>
<dbReference type="OMA" id="GTTQWEL"/>
<keyword evidence="2" id="KW-0812">Transmembrane</keyword>
<evidence type="ECO:0000313" key="5">
    <source>
        <dbReference type="Proteomes" id="UP000242180"/>
    </source>
</evidence>
<feature type="compositionally biased region" description="Polar residues" evidence="1">
    <location>
        <begin position="80"/>
        <end position="91"/>
    </location>
</feature>
<dbReference type="EMBL" id="MCGN01000003">
    <property type="protein sequence ID" value="ORY98656.1"/>
    <property type="molecule type" value="Genomic_DNA"/>
</dbReference>
<dbReference type="Proteomes" id="UP000242180">
    <property type="component" value="Unassembled WGS sequence"/>
</dbReference>
<keyword evidence="2" id="KW-0472">Membrane</keyword>
<feature type="domain" description="WW" evidence="3">
    <location>
        <begin position="12"/>
        <end position="46"/>
    </location>
</feature>
<feature type="region of interest" description="Disordered" evidence="1">
    <location>
        <begin position="42"/>
        <end position="139"/>
    </location>
</feature>
<name>A0A1X2HJ76_SYNRA</name>
<dbReference type="Pfam" id="PF00397">
    <property type="entry name" value="WW"/>
    <property type="match status" value="1"/>
</dbReference>
<dbReference type="SUPFAM" id="SSF51045">
    <property type="entry name" value="WW domain"/>
    <property type="match status" value="1"/>
</dbReference>
<accession>A0A1X2HJ76</accession>
<feature type="transmembrane region" description="Helical" evidence="2">
    <location>
        <begin position="139"/>
        <end position="159"/>
    </location>
</feature>
<dbReference type="Gene3D" id="2.20.70.10">
    <property type="match status" value="1"/>
</dbReference>
<feature type="compositionally biased region" description="Low complexity" evidence="1">
    <location>
        <begin position="92"/>
        <end position="103"/>
    </location>
</feature>
<dbReference type="AlphaFoldDB" id="A0A1X2HJ76"/>
<sequence length="224" mass="23744">MNAATSGPYPPPNVPDGWTACWDASAQRYYFVEMATGRSQWEVPQGASAPGGFGMPSSDNTAHTGEASSYLGGGAGGGATNSPAVSSYPDYQQQQQQQQQQVQPGQETGERGLGSMVSGLMGKQHHYGQSSSSGSKLPFGPAGGAIGGALLGFAAGKLMNNHHSHHQQQQQQGYYPPPQVITITIMAIMVITVAACYSHGRVRRKHILIYPGPDRHDFTIFPDL</sequence>
<evidence type="ECO:0000256" key="2">
    <source>
        <dbReference type="SAM" id="Phobius"/>
    </source>
</evidence>
<dbReference type="SMART" id="SM00456">
    <property type="entry name" value="WW"/>
    <property type="match status" value="1"/>
</dbReference>
<evidence type="ECO:0000259" key="3">
    <source>
        <dbReference type="PROSITE" id="PS50020"/>
    </source>
</evidence>
<evidence type="ECO:0000256" key="1">
    <source>
        <dbReference type="SAM" id="MobiDB-lite"/>
    </source>
</evidence>
<dbReference type="InterPro" id="IPR036020">
    <property type="entry name" value="WW_dom_sf"/>
</dbReference>
<dbReference type="CDD" id="cd00201">
    <property type="entry name" value="WW"/>
    <property type="match status" value="1"/>
</dbReference>
<dbReference type="OrthoDB" id="2367685at2759"/>
<reference evidence="4 5" key="1">
    <citation type="submission" date="2016-07" db="EMBL/GenBank/DDBJ databases">
        <title>Pervasive Adenine N6-methylation of Active Genes in Fungi.</title>
        <authorList>
            <consortium name="DOE Joint Genome Institute"/>
            <person name="Mondo S.J."/>
            <person name="Dannebaum R.O."/>
            <person name="Kuo R.C."/>
            <person name="Labutti K."/>
            <person name="Haridas S."/>
            <person name="Kuo A."/>
            <person name="Salamov A."/>
            <person name="Ahrendt S.R."/>
            <person name="Lipzen A."/>
            <person name="Sullivan W."/>
            <person name="Andreopoulos W.B."/>
            <person name="Clum A."/>
            <person name="Lindquist E."/>
            <person name="Daum C."/>
            <person name="Ramamoorthy G.K."/>
            <person name="Gryganskyi A."/>
            <person name="Culley D."/>
            <person name="Magnuson J.K."/>
            <person name="James T.Y."/>
            <person name="O'Malley M.A."/>
            <person name="Stajich J.E."/>
            <person name="Spatafora J.W."/>
            <person name="Visel A."/>
            <person name="Grigoriev I.V."/>
        </authorList>
    </citation>
    <scope>NUCLEOTIDE SEQUENCE [LARGE SCALE GENOMIC DNA]</scope>
    <source>
        <strain evidence="4 5">NRRL 2496</strain>
    </source>
</reference>
<proteinExistence type="predicted"/>
<protein>
    <recommendedName>
        <fullName evidence="3">WW domain-containing protein</fullName>
    </recommendedName>
</protein>
<comment type="caution">
    <text evidence="4">The sequence shown here is derived from an EMBL/GenBank/DDBJ whole genome shotgun (WGS) entry which is preliminary data.</text>
</comment>
<dbReference type="InParanoid" id="A0A1X2HJ76"/>
<keyword evidence="2" id="KW-1133">Transmembrane helix</keyword>
<feature type="compositionally biased region" description="Low complexity" evidence="1">
    <location>
        <begin position="127"/>
        <end position="139"/>
    </location>
</feature>
<organism evidence="4 5">
    <name type="scientific">Syncephalastrum racemosum</name>
    <name type="common">Filamentous fungus</name>
    <dbReference type="NCBI Taxonomy" id="13706"/>
    <lineage>
        <taxon>Eukaryota</taxon>
        <taxon>Fungi</taxon>
        <taxon>Fungi incertae sedis</taxon>
        <taxon>Mucoromycota</taxon>
        <taxon>Mucoromycotina</taxon>
        <taxon>Mucoromycetes</taxon>
        <taxon>Mucorales</taxon>
        <taxon>Syncephalastraceae</taxon>
        <taxon>Syncephalastrum</taxon>
    </lineage>
</organism>